<organism evidence="2 3">
    <name type="scientific">Rhodovulum sulfidophilum</name>
    <name type="common">Rhodobacter sulfidophilus</name>
    <dbReference type="NCBI Taxonomy" id="35806"/>
    <lineage>
        <taxon>Bacteria</taxon>
        <taxon>Pseudomonadati</taxon>
        <taxon>Pseudomonadota</taxon>
        <taxon>Alphaproteobacteria</taxon>
        <taxon>Rhodobacterales</taxon>
        <taxon>Paracoccaceae</taxon>
        <taxon>Rhodovulum</taxon>
    </lineage>
</organism>
<dbReference type="EMBL" id="QFPW01000002">
    <property type="protein sequence ID" value="PZQ51537.1"/>
    <property type="molecule type" value="Genomic_DNA"/>
</dbReference>
<feature type="signal peptide" evidence="1">
    <location>
        <begin position="1"/>
        <end position="18"/>
    </location>
</feature>
<keyword evidence="1" id="KW-0732">Signal</keyword>
<name>A0A2W5Q2N0_RHOSU</name>
<comment type="caution">
    <text evidence="2">The sequence shown here is derived from an EMBL/GenBank/DDBJ whole genome shotgun (WGS) entry which is preliminary data.</text>
</comment>
<gene>
    <name evidence="2" type="ORF">DI556_05120</name>
</gene>
<evidence type="ECO:0000313" key="3">
    <source>
        <dbReference type="Proteomes" id="UP000249185"/>
    </source>
</evidence>
<sequence>MVIRASLLAALLAAPALAEETPGKLLEIIARPRVTPVVAGEMVPVTIRGVYDTEIALEEMKIAPSPGFDWIQLAPDDWRDEMIGGLRRRVVERHLAVFPKVSGLDTFGPVDHVLTAIGADSHREDVTAHAQPVTIAVAPMPDDPPFEKPWGWRFAASDVTITDQLSTDPAELGDGETVTRTVTLRAEGALPEMLPPRPVVQAPWLITFTGPVEQSLERDANGLASSVVWTWQFRPETGEPGVLPPIPIPYFNTVTRKVEAVEIPALPIGYASFEGSQVPGGEMKGRVRLAYGAALGLGIAGGLAAGVVRREGRAGWLARAWRARSPGPLWRLRRAARTGDLLALRRAAGEYLTEGEARRPRVRAAALARLDAAIYGLGALEFDRAGFVRELRSAARG</sequence>
<accession>A0A2W5Q2N0</accession>
<evidence type="ECO:0008006" key="4">
    <source>
        <dbReference type="Google" id="ProtNLM"/>
    </source>
</evidence>
<protein>
    <recommendedName>
        <fullName evidence="4">Protein BatD</fullName>
    </recommendedName>
</protein>
<proteinExistence type="predicted"/>
<evidence type="ECO:0000313" key="2">
    <source>
        <dbReference type="EMBL" id="PZQ51537.1"/>
    </source>
</evidence>
<dbReference type="PANTHER" id="PTHR40940:SF1">
    <property type="entry name" value="PROTEIN BATD"/>
    <property type="match status" value="1"/>
</dbReference>
<feature type="chain" id="PRO_5016168745" description="Protein BatD" evidence="1">
    <location>
        <begin position="19"/>
        <end position="397"/>
    </location>
</feature>
<dbReference type="AlphaFoldDB" id="A0A2W5Q2N0"/>
<reference evidence="2 3" key="1">
    <citation type="submission" date="2017-08" db="EMBL/GenBank/DDBJ databases">
        <title>Infants hospitalized years apart are colonized by the same room-sourced microbial strains.</title>
        <authorList>
            <person name="Brooks B."/>
            <person name="Olm M.R."/>
            <person name="Firek B.A."/>
            <person name="Baker R."/>
            <person name="Thomas B.C."/>
            <person name="Morowitz M.J."/>
            <person name="Banfield J.F."/>
        </authorList>
    </citation>
    <scope>NUCLEOTIDE SEQUENCE [LARGE SCALE GENOMIC DNA]</scope>
    <source>
        <strain evidence="2">S2_005_002_R2_34</strain>
    </source>
</reference>
<evidence type="ECO:0000256" key="1">
    <source>
        <dbReference type="SAM" id="SignalP"/>
    </source>
</evidence>
<dbReference type="Proteomes" id="UP000249185">
    <property type="component" value="Unassembled WGS sequence"/>
</dbReference>
<dbReference type="PANTHER" id="PTHR40940">
    <property type="entry name" value="PROTEIN BATD-RELATED"/>
    <property type="match status" value="1"/>
</dbReference>
<dbReference type="InterPro" id="IPR025738">
    <property type="entry name" value="BatD"/>
</dbReference>